<feature type="region of interest" description="Disordered" evidence="1">
    <location>
        <begin position="262"/>
        <end position="281"/>
    </location>
</feature>
<sequence>MAQTFLSGFHSFPPDIQQKVYDLVCQTPTPLGLIQTCRSLYNTHVHHLYRDVVLDRKNAAKFFYPILHAVGSDEDEDEMPTVDWDDDDDPPERWPRKERQQVFQLDRSDPPPVHIALFRPTARKLLLLNEISSITFLDEEAVYQTERAALFYYKMMSSYASLKAIASCGGYVQEVLFLLADRIVFGADVVAKYMEYGQGPRRGGGWEEKVRNLSYAFRGPTSVRVEIPEDMEEEEETGEAEMCMNRALIYLGCIELERRVTSSVKGPEPGRKTRLQQGGVV</sequence>
<dbReference type="GeneID" id="3258720"/>
<dbReference type="AlphaFoldDB" id="Q5KDW1"/>
<dbReference type="EMBL" id="AE017347">
    <property type="protein sequence ID" value="AAW44705.1"/>
    <property type="molecule type" value="Genomic_DNA"/>
</dbReference>
<dbReference type="Proteomes" id="UP000002149">
    <property type="component" value="Chromosome 7"/>
</dbReference>
<evidence type="ECO:0000256" key="1">
    <source>
        <dbReference type="SAM" id="MobiDB-lite"/>
    </source>
</evidence>
<accession>Q5KDW1</accession>
<dbReference type="InParanoid" id="Q5KDW1"/>
<gene>
    <name evidence="2" type="ordered locus">CNG02600</name>
</gene>
<evidence type="ECO:0000313" key="3">
    <source>
        <dbReference type="Proteomes" id="UP000002149"/>
    </source>
</evidence>
<dbReference type="KEGG" id="cne:CNG02600"/>
<evidence type="ECO:0000313" key="2">
    <source>
        <dbReference type="EMBL" id="AAW44705.1"/>
    </source>
</evidence>
<feature type="region of interest" description="Disordered" evidence="1">
    <location>
        <begin position="74"/>
        <end position="95"/>
    </location>
</feature>
<dbReference type="OrthoDB" id="2568595at2759"/>
<name>Q5KDW1_CRYD1</name>
<dbReference type="PaxDb" id="214684-Q5KDW1"/>
<dbReference type="VEuPathDB" id="FungiDB:CNG02600"/>
<proteinExistence type="predicted"/>
<dbReference type="HOGENOM" id="CLU_1089973_0_0_1"/>
<organism evidence="2 3">
    <name type="scientific">Cryptococcus deneoformans (strain JEC21 / ATCC MYA-565)</name>
    <name type="common">Cryptococcus neoformans var. neoformans serotype D</name>
    <dbReference type="NCBI Taxonomy" id="214684"/>
    <lineage>
        <taxon>Eukaryota</taxon>
        <taxon>Fungi</taxon>
        <taxon>Dikarya</taxon>
        <taxon>Basidiomycota</taxon>
        <taxon>Agaricomycotina</taxon>
        <taxon>Tremellomycetes</taxon>
        <taxon>Tremellales</taxon>
        <taxon>Cryptococcaceae</taxon>
        <taxon>Cryptococcus</taxon>
        <taxon>Cryptococcus neoformans species complex</taxon>
    </lineage>
</organism>
<protein>
    <submittedName>
        <fullName evidence="2">Uncharacterized protein</fullName>
    </submittedName>
</protein>
<feature type="compositionally biased region" description="Acidic residues" evidence="1">
    <location>
        <begin position="74"/>
        <end position="90"/>
    </location>
</feature>
<reference evidence="2 3" key="1">
    <citation type="journal article" date="2005" name="Science">
        <title>The genome of the basidiomycetous yeast and human pathogen Cryptococcus neoformans.</title>
        <authorList>
            <person name="Loftus B.J."/>
            <person name="Fung E."/>
            <person name="Roncaglia P."/>
            <person name="Rowley D."/>
            <person name="Amedeo P."/>
            <person name="Bruno D."/>
            <person name="Vamathevan J."/>
            <person name="Miranda M."/>
            <person name="Anderson I.J."/>
            <person name="Fraser J.A."/>
            <person name="Allen J.E."/>
            <person name="Bosdet I.E."/>
            <person name="Brent M.R."/>
            <person name="Chiu R."/>
            <person name="Doering T.L."/>
            <person name="Donlin M.J."/>
            <person name="D'Souza C.A."/>
            <person name="Fox D.S."/>
            <person name="Grinberg V."/>
            <person name="Fu J."/>
            <person name="Fukushima M."/>
            <person name="Haas B.J."/>
            <person name="Huang J.C."/>
            <person name="Janbon G."/>
            <person name="Jones S.J."/>
            <person name="Koo H.L."/>
            <person name="Krzywinski M.I."/>
            <person name="Kwon-Chung J.K."/>
            <person name="Lengeler K.B."/>
            <person name="Maiti R."/>
            <person name="Marra M.A."/>
            <person name="Marra R.E."/>
            <person name="Mathewson C.A."/>
            <person name="Mitchell T.G."/>
            <person name="Pertea M."/>
            <person name="Riggs F.R."/>
            <person name="Salzberg S.L."/>
            <person name="Schein J.E."/>
            <person name="Shvartsbeyn A."/>
            <person name="Shin H."/>
            <person name="Shumway M."/>
            <person name="Specht C.A."/>
            <person name="Suh B.B."/>
            <person name="Tenney A."/>
            <person name="Utterback T.R."/>
            <person name="Wickes B.L."/>
            <person name="Wortman J.R."/>
            <person name="Wye N.H."/>
            <person name="Kronstad J.W."/>
            <person name="Lodge J.K."/>
            <person name="Heitman J."/>
            <person name="Davis R.W."/>
            <person name="Fraser C.M."/>
            <person name="Hyman R.W."/>
        </authorList>
    </citation>
    <scope>NUCLEOTIDE SEQUENCE [LARGE SCALE GENOMIC DNA]</scope>
    <source>
        <strain evidence="3">JEC21 / ATCC MYA-565</strain>
    </source>
</reference>
<keyword evidence="3" id="KW-1185">Reference proteome</keyword>
<dbReference type="OMA" id="GEAEMCM"/>
<dbReference type="RefSeq" id="XP_572012.1">
    <property type="nucleotide sequence ID" value="XM_572012.2"/>
</dbReference>